<proteinExistence type="predicted"/>
<evidence type="ECO:0000313" key="2">
    <source>
        <dbReference type="Proteomes" id="UP000027345"/>
    </source>
</evidence>
<organism evidence="1 2">
    <name type="scientific">Amycolatopsis rifamycinica</name>
    <dbReference type="NCBI Taxonomy" id="287986"/>
    <lineage>
        <taxon>Bacteria</taxon>
        <taxon>Bacillati</taxon>
        <taxon>Actinomycetota</taxon>
        <taxon>Actinomycetes</taxon>
        <taxon>Pseudonocardiales</taxon>
        <taxon>Pseudonocardiaceae</taxon>
        <taxon>Amycolatopsis</taxon>
    </lineage>
</organism>
<accession>A0A066U9K6</accession>
<name>A0A066U9K6_9PSEU</name>
<dbReference type="RefSeq" id="WP_043781815.1">
    <property type="nucleotide sequence ID" value="NZ_JMQI01000039.1"/>
</dbReference>
<dbReference type="OrthoDB" id="3630054at2"/>
<gene>
    <name evidence="1" type="ORF">DV20_18565</name>
</gene>
<comment type="caution">
    <text evidence="1">The sequence shown here is derived from an EMBL/GenBank/DDBJ whole genome shotgun (WGS) entry which is preliminary data.</text>
</comment>
<dbReference type="AlphaFoldDB" id="A0A066U9K6"/>
<protein>
    <submittedName>
        <fullName evidence="1">Uncharacterized protein</fullName>
    </submittedName>
</protein>
<sequence length="62" mass="7009">MTEKEGLLAKLAGLCKSAYQQHYIPYLNFFYGGEYLHHGSEPVAKLADLPYVTVPEPRREAP</sequence>
<evidence type="ECO:0000313" key="1">
    <source>
        <dbReference type="EMBL" id="KDN20789.1"/>
    </source>
</evidence>
<dbReference type="STRING" id="287986.DV20_18565"/>
<keyword evidence="2" id="KW-1185">Reference proteome</keyword>
<dbReference type="EMBL" id="JMQI01000039">
    <property type="protein sequence ID" value="KDN20789.1"/>
    <property type="molecule type" value="Genomic_DNA"/>
</dbReference>
<reference evidence="1 2" key="1">
    <citation type="submission" date="2014-05" db="EMBL/GenBank/DDBJ databases">
        <title>Draft genome sequence of Amycolatopsis rifamycinica DSM 46095.</title>
        <authorList>
            <person name="Lal R."/>
            <person name="Saxena A."/>
            <person name="Kumari R."/>
            <person name="Mukherjee U."/>
            <person name="Singh P."/>
            <person name="Sangwan N."/>
            <person name="Mahato N.K."/>
        </authorList>
    </citation>
    <scope>NUCLEOTIDE SEQUENCE [LARGE SCALE GENOMIC DNA]</scope>
    <source>
        <strain evidence="1 2">DSM 46095</strain>
    </source>
</reference>
<dbReference type="Proteomes" id="UP000027345">
    <property type="component" value="Unassembled WGS sequence"/>
</dbReference>